<dbReference type="SUPFAM" id="SSF141868">
    <property type="entry name" value="EAL domain-like"/>
    <property type="match status" value="1"/>
</dbReference>
<accession>A0A916J2W1</accession>
<dbReference type="Proteomes" id="UP000742786">
    <property type="component" value="Unassembled WGS sequence"/>
</dbReference>
<name>A0A916J2W1_9PROT</name>
<keyword evidence="4" id="KW-1185">Reference proteome</keyword>
<evidence type="ECO:0000259" key="2">
    <source>
        <dbReference type="Pfam" id="PF00563"/>
    </source>
</evidence>
<dbReference type="PANTHER" id="PTHR33121:SF23">
    <property type="entry name" value="CYCLIC DI-GMP PHOSPHODIESTERASE PDEB"/>
    <property type="match status" value="1"/>
</dbReference>
<dbReference type="InterPro" id="IPR035919">
    <property type="entry name" value="EAL_sf"/>
</dbReference>
<reference evidence="3" key="1">
    <citation type="submission" date="2021-04" db="EMBL/GenBank/DDBJ databases">
        <authorList>
            <person name="Hornung B."/>
        </authorList>
    </citation>
    <scope>NUCLEOTIDE SEQUENCE</scope>
    <source>
        <strain evidence="3">G5G6</strain>
    </source>
</reference>
<dbReference type="AlphaFoldDB" id="A0A916J2W1"/>
<evidence type="ECO:0000313" key="3">
    <source>
        <dbReference type="EMBL" id="CAG4882976.1"/>
    </source>
</evidence>
<feature type="compositionally biased region" description="Polar residues" evidence="1">
    <location>
        <begin position="319"/>
        <end position="336"/>
    </location>
</feature>
<evidence type="ECO:0000313" key="4">
    <source>
        <dbReference type="Proteomes" id="UP000742786"/>
    </source>
</evidence>
<feature type="domain" description="EAL" evidence="2">
    <location>
        <begin position="48"/>
        <end position="122"/>
    </location>
</feature>
<dbReference type="EMBL" id="CAJQUM010000001">
    <property type="protein sequence ID" value="CAG4882976.1"/>
    <property type="molecule type" value="Genomic_DNA"/>
</dbReference>
<protein>
    <recommendedName>
        <fullName evidence="2">EAL domain-containing protein</fullName>
    </recommendedName>
</protein>
<dbReference type="PANTHER" id="PTHR33121">
    <property type="entry name" value="CYCLIC DI-GMP PHOSPHODIESTERASE PDEF"/>
    <property type="match status" value="1"/>
</dbReference>
<proteinExistence type="predicted"/>
<dbReference type="GO" id="GO:0071111">
    <property type="term" value="F:cyclic-guanylate-specific phosphodiesterase activity"/>
    <property type="evidence" value="ECO:0007669"/>
    <property type="project" value="InterPro"/>
</dbReference>
<dbReference type="Gene3D" id="3.20.20.450">
    <property type="entry name" value="EAL domain"/>
    <property type="match status" value="1"/>
</dbReference>
<comment type="caution">
    <text evidence="3">The sequence shown here is derived from an EMBL/GenBank/DDBJ whole genome shotgun (WGS) entry which is preliminary data.</text>
</comment>
<dbReference type="InterPro" id="IPR001633">
    <property type="entry name" value="EAL_dom"/>
</dbReference>
<feature type="region of interest" description="Disordered" evidence="1">
    <location>
        <begin position="312"/>
        <end position="336"/>
    </location>
</feature>
<dbReference type="Pfam" id="PF00563">
    <property type="entry name" value="EAL"/>
    <property type="match status" value="1"/>
</dbReference>
<gene>
    <name evidence="3" type="ORF">GTOL_10858</name>
</gene>
<sequence>MTVTEITVASAVDTSAHDISATDTSAQDMYVQSLSEGVAGPDDAVNHILSAIQNDEFRLYCQPITPLSTLAAQGGHYEVLICLHEEEEDMMPPGAFFPLVEKYGLMPHLDRWVVQHVIKWLSLRPPPAPLRNGSGSAFLSILPPHRSAIGSSRSLFATCCINTRFLPGSCALKSPKSICSCYTMKSFCSRKKCVIAAARSPSAILAGEVCRSNRSTISARIFSRSTAASFWISCAILPIRRKSPPFPEWQKPSASKPLPKWSKAMPAWRNCPRSVSTMPRGSAFLCRRRWMALTEAAVKSCRTHAVATMTVAASKSPEQETPASSTATARPQPSVL</sequence>
<dbReference type="InterPro" id="IPR050706">
    <property type="entry name" value="Cyclic-di-GMP_PDE-like"/>
</dbReference>
<organism evidence="3 4">
    <name type="scientific">Georgfuchsia toluolica</name>
    <dbReference type="NCBI Taxonomy" id="424218"/>
    <lineage>
        <taxon>Bacteria</taxon>
        <taxon>Pseudomonadati</taxon>
        <taxon>Pseudomonadota</taxon>
        <taxon>Betaproteobacteria</taxon>
        <taxon>Nitrosomonadales</taxon>
        <taxon>Sterolibacteriaceae</taxon>
        <taxon>Georgfuchsia</taxon>
    </lineage>
</organism>
<evidence type="ECO:0000256" key="1">
    <source>
        <dbReference type="SAM" id="MobiDB-lite"/>
    </source>
</evidence>